<reference evidence="1" key="1">
    <citation type="submission" date="2006-10" db="EMBL/GenBank/DDBJ databases">
        <title>Complete sequence of Solibacter usitatus Ellin6076.</title>
        <authorList>
            <consortium name="US DOE Joint Genome Institute"/>
            <person name="Copeland A."/>
            <person name="Lucas S."/>
            <person name="Lapidus A."/>
            <person name="Barry K."/>
            <person name="Detter J.C."/>
            <person name="Glavina del Rio T."/>
            <person name="Hammon N."/>
            <person name="Israni S."/>
            <person name="Dalin E."/>
            <person name="Tice H."/>
            <person name="Pitluck S."/>
            <person name="Thompson L.S."/>
            <person name="Brettin T."/>
            <person name="Bruce D."/>
            <person name="Han C."/>
            <person name="Tapia R."/>
            <person name="Gilna P."/>
            <person name="Schmutz J."/>
            <person name="Larimer F."/>
            <person name="Land M."/>
            <person name="Hauser L."/>
            <person name="Kyrpides N."/>
            <person name="Mikhailova N."/>
            <person name="Janssen P.H."/>
            <person name="Kuske C.R."/>
            <person name="Richardson P."/>
        </authorList>
    </citation>
    <scope>NUCLEOTIDE SEQUENCE</scope>
    <source>
        <strain evidence="1">Ellin6076</strain>
    </source>
</reference>
<dbReference type="OrthoDB" id="7375646at2"/>
<gene>
    <name evidence="1" type="ordered locus">Acid_7934</name>
</gene>
<dbReference type="HOGENOM" id="CLU_1659584_0_0_0"/>
<dbReference type="AlphaFoldDB" id="Q01NE2"/>
<proteinExistence type="predicted"/>
<protein>
    <submittedName>
        <fullName evidence="1">Uncharacterized protein</fullName>
    </submittedName>
</protein>
<dbReference type="InParanoid" id="Q01NE2"/>
<dbReference type="EMBL" id="CP000473">
    <property type="protein sequence ID" value="ABJ88828.1"/>
    <property type="molecule type" value="Genomic_DNA"/>
</dbReference>
<name>Q01NE2_SOLUE</name>
<accession>Q01NE2</accession>
<dbReference type="KEGG" id="sus:Acid_7934"/>
<organism evidence="1">
    <name type="scientific">Solibacter usitatus (strain Ellin6076)</name>
    <dbReference type="NCBI Taxonomy" id="234267"/>
    <lineage>
        <taxon>Bacteria</taxon>
        <taxon>Pseudomonadati</taxon>
        <taxon>Acidobacteriota</taxon>
        <taxon>Terriglobia</taxon>
        <taxon>Bryobacterales</taxon>
        <taxon>Solibacteraceae</taxon>
        <taxon>Candidatus Solibacter</taxon>
    </lineage>
</organism>
<evidence type="ECO:0000313" key="1">
    <source>
        <dbReference type="EMBL" id="ABJ88828.1"/>
    </source>
</evidence>
<dbReference type="STRING" id="234267.Acid_7934"/>
<sequence>MAVPNRLAQEGEELVTYRFPTGSLGLASPNDLKRAASPARTNKTLWKVLVDFFDPPQADPVCAVCIPPGAKLRIEGLPPRMQKDWGVGATEDVTFTQISASVNSYRDAFRFVNGRQMRLQELREGLKVQVLDLSLAEEWSLEGIREEFPVRGR</sequence>